<dbReference type="OrthoDB" id="6777263at2759"/>
<dbReference type="WormBase" id="SRAE_X000161800">
    <property type="protein sequence ID" value="SRP07187"/>
    <property type="gene ID" value="WBGene00267191"/>
</dbReference>
<dbReference type="InterPro" id="IPR036612">
    <property type="entry name" value="KH_dom_type_1_sf"/>
</dbReference>
<comment type="function">
    <text evidence="3">Necessary for the splicing of pre-mRNA. Has a role in the recognition of the branch site (5'-UACUAAC-3'), the pyrimidine tract and the 3'-splice site at the 3'-end of introns.</text>
</comment>
<dbReference type="GO" id="GO:0005681">
    <property type="term" value="C:spliceosomal complex"/>
    <property type="evidence" value="ECO:0007669"/>
    <property type="project" value="UniProtKB-KW"/>
</dbReference>
<comment type="subcellular location">
    <subcellularLocation>
        <location evidence="3">Nucleus</location>
    </subcellularLocation>
</comment>
<evidence type="ECO:0000259" key="4">
    <source>
        <dbReference type="Pfam" id="PF22675"/>
    </source>
</evidence>
<dbReference type="WBParaSite" id="SRAE_X000161800.1">
    <property type="protein sequence ID" value="SRAE_X000161800.1"/>
    <property type="gene ID" value="WBGene00267191"/>
</dbReference>
<dbReference type="InterPro" id="IPR045071">
    <property type="entry name" value="BBP-like"/>
</dbReference>
<evidence type="ECO:0000313" key="7">
    <source>
        <dbReference type="WBParaSite" id="SRAE_X000161800.1"/>
    </source>
</evidence>
<organism evidence="5">
    <name type="scientific">Strongyloides ratti</name>
    <name type="common">Parasitic roundworm</name>
    <dbReference type="NCBI Taxonomy" id="34506"/>
    <lineage>
        <taxon>Eukaryota</taxon>
        <taxon>Metazoa</taxon>
        <taxon>Ecdysozoa</taxon>
        <taxon>Nematoda</taxon>
        <taxon>Chromadorea</taxon>
        <taxon>Rhabditida</taxon>
        <taxon>Tylenchina</taxon>
        <taxon>Panagrolaimomorpha</taxon>
        <taxon>Strongyloidoidea</taxon>
        <taxon>Strongyloididae</taxon>
        <taxon>Strongyloides</taxon>
    </lineage>
</organism>
<evidence type="ECO:0000313" key="5">
    <source>
        <dbReference type="EMBL" id="CEF59875.1"/>
    </source>
</evidence>
<dbReference type="PROSITE" id="PS50084">
    <property type="entry name" value="KH_TYPE_1"/>
    <property type="match status" value="1"/>
</dbReference>
<evidence type="ECO:0000256" key="1">
    <source>
        <dbReference type="ARBA" id="ARBA00022884"/>
    </source>
</evidence>
<reference evidence="6" key="2">
    <citation type="submission" date="2014-09" db="EMBL/GenBank/DDBJ databases">
        <authorList>
            <person name="Martin A.A."/>
        </authorList>
    </citation>
    <scope>NUCLEOTIDE SEQUENCE</scope>
    <source>
        <strain evidence="6">ED321</strain>
    </source>
</reference>
<keyword evidence="3" id="KW-0508">mRNA splicing</keyword>
<dbReference type="SUPFAM" id="SSF54791">
    <property type="entry name" value="Eukaryotic type KH-domain (KH-domain type I)"/>
    <property type="match status" value="1"/>
</dbReference>
<keyword evidence="1 2" id="KW-0694">RNA-binding</keyword>
<protein>
    <recommendedName>
        <fullName evidence="3">Branchpoint-bridging protein</fullName>
    </recommendedName>
</protein>
<reference evidence="7 8" key="3">
    <citation type="submission" date="2020-12" db="UniProtKB">
        <authorList>
            <consortium name="WormBaseParasite"/>
        </authorList>
    </citation>
    <scope>IDENTIFICATION</scope>
</reference>
<dbReference type="EMBL" id="LN609396">
    <property type="protein sequence ID" value="CEF59875.1"/>
    <property type="molecule type" value="Genomic_DNA"/>
</dbReference>
<dbReference type="EMBL" id="LN609396">
    <property type="protein sequence ID" value="CEF59874.1"/>
    <property type="molecule type" value="Genomic_DNA"/>
</dbReference>
<dbReference type="RefSeq" id="XP_024499085.1">
    <property type="nucleotide sequence ID" value="XM_024650996.1"/>
</dbReference>
<dbReference type="GO" id="GO:0045131">
    <property type="term" value="F:pre-mRNA branch point binding"/>
    <property type="evidence" value="ECO:0007669"/>
    <property type="project" value="UniProtKB-UniRule"/>
</dbReference>
<dbReference type="GO" id="GO:0000398">
    <property type="term" value="P:mRNA splicing, via spliceosome"/>
    <property type="evidence" value="ECO:0007669"/>
    <property type="project" value="UniProtKB-UniRule"/>
</dbReference>
<dbReference type="CTD" id="36384685"/>
<accession>A0A090KVH9</accession>
<keyword evidence="3" id="KW-0862">Zinc</keyword>
<evidence type="ECO:0000256" key="2">
    <source>
        <dbReference type="PROSITE-ProRule" id="PRU00117"/>
    </source>
</evidence>
<dbReference type="Proteomes" id="UP000035682">
    <property type="component" value="Unplaced"/>
</dbReference>
<dbReference type="PANTHER" id="PTHR11208:SF45">
    <property type="entry name" value="SPLICING FACTOR 1"/>
    <property type="match status" value="1"/>
</dbReference>
<dbReference type="Gene3D" id="3.30.1370.10">
    <property type="entry name" value="K Homology domain, type 1"/>
    <property type="match status" value="1"/>
</dbReference>
<dbReference type="AlphaFoldDB" id="A0A090KVH9"/>
<dbReference type="Pfam" id="PF22675">
    <property type="entry name" value="KH-I_KHDC4-BBP"/>
    <property type="match status" value="1"/>
</dbReference>
<sequence>MATINSTIMENSMNINNIDNNQEILNVNKNDCIENENYGYVGYENYQNSIIYYNNPTEYYVYPINTYNYIGPINYQNYPITTYYNTGPVGYYIQPNVTHDNIKPVEYYNYSENTYNAGTCSEYDASYTTFNNNFTKMSIVKAYNLPLQSQKPLERYFKIISLLTLLKIINVGIQYKLIYDNIIKKANIIVKKICSIKNNYNELIESYDIKLQEIEEDIIKMCDDAGFTFISTLSTKTLKLPKKTIVNVPEYKQTERGNEVHYNSIILHDDKCINVKRIYDCLNVRETQVQVTYKIFINNISNINILGKLIGIGGTKIKHIEKSTGSKICIRGVGSFDNRRVGDNKYWQKNNNQLIEPLHLLITAFGTSEVGGHRRIENIRNMIISTLSQ</sequence>
<keyword evidence="6" id="KW-1185">Reference proteome</keyword>
<keyword evidence="3" id="KW-0507">mRNA processing</keyword>
<dbReference type="InterPro" id="IPR055256">
    <property type="entry name" value="KH_1_KHDC4/BBP-like"/>
</dbReference>
<evidence type="ECO:0000313" key="9">
    <source>
        <dbReference type="WormBase" id="SRAE_X000161800"/>
    </source>
</evidence>
<dbReference type="PANTHER" id="PTHR11208">
    <property type="entry name" value="RNA-BINDING PROTEIN RELATED"/>
    <property type="match status" value="1"/>
</dbReference>
<evidence type="ECO:0000313" key="10">
    <source>
        <dbReference type="WormBase" id="SRAE_X000161900"/>
    </source>
</evidence>
<dbReference type="WBParaSite" id="SRAE_X000161900.1">
    <property type="protein sequence ID" value="SRAE_X000161900.1"/>
    <property type="gene ID" value="WBGene00267192"/>
</dbReference>
<feature type="domain" description="KHDC4/BBP-like KH-domain type I" evidence="4">
    <location>
        <begin position="301"/>
        <end position="364"/>
    </location>
</feature>
<reference evidence="5" key="1">
    <citation type="submission" date="2014-09" db="EMBL/GenBank/DDBJ databases">
        <authorList>
            <person name="Aslett A.Martin."/>
        </authorList>
    </citation>
    <scope>NUCLEOTIDE SEQUENCE</scope>
    <source>
        <strain evidence="5">ED321 Heterogonic</strain>
    </source>
</reference>
<dbReference type="GO" id="GO:0003729">
    <property type="term" value="F:mRNA binding"/>
    <property type="evidence" value="ECO:0007669"/>
    <property type="project" value="TreeGrafter"/>
</dbReference>
<gene>
    <name evidence="9" type="ORF">SRAE_X000161800</name>
    <name evidence="5 8 10" type="ORF">SRAE_X000161900</name>
</gene>
<keyword evidence="3" id="KW-0479">Metal-binding</keyword>
<evidence type="ECO:0000313" key="8">
    <source>
        <dbReference type="WBParaSite" id="SRAE_X000161900.1"/>
    </source>
</evidence>
<keyword evidence="3" id="KW-0747">Spliceosome</keyword>
<comment type="similarity">
    <text evidence="3">Belongs to the BBP/SF1 family.</text>
</comment>
<proteinExistence type="inferred from homology"/>
<evidence type="ECO:0000313" key="6">
    <source>
        <dbReference type="Proteomes" id="UP000035682"/>
    </source>
</evidence>
<evidence type="ECO:0000256" key="3">
    <source>
        <dbReference type="RuleBase" id="RU367126"/>
    </source>
</evidence>
<dbReference type="GeneID" id="36384685"/>
<name>A0A090KVH9_STRRB</name>
<keyword evidence="3" id="KW-0539">Nucleus</keyword>
<keyword evidence="3" id="KW-0863">Zinc-finger</keyword>
<dbReference type="GO" id="GO:0048024">
    <property type="term" value="P:regulation of mRNA splicing, via spliceosome"/>
    <property type="evidence" value="ECO:0007669"/>
    <property type="project" value="TreeGrafter"/>
</dbReference>
<dbReference type="GO" id="GO:0008270">
    <property type="term" value="F:zinc ion binding"/>
    <property type="evidence" value="ECO:0007669"/>
    <property type="project" value="UniProtKB-UniRule"/>
</dbReference>
<dbReference type="WormBase" id="SRAE_X000161900">
    <property type="protein sequence ID" value="SRP07187"/>
    <property type="gene ID" value="WBGene00267192"/>
</dbReference>